<feature type="region of interest" description="Disordered" evidence="1">
    <location>
        <begin position="1"/>
        <end position="36"/>
    </location>
</feature>
<evidence type="ECO:0000256" key="1">
    <source>
        <dbReference type="SAM" id="MobiDB-lite"/>
    </source>
</evidence>
<reference evidence="2 3" key="1">
    <citation type="journal article" date="2019" name="Emerg. Microbes Infect.">
        <title>Comprehensive subspecies identification of 175 nontuberculous mycobacteria species based on 7547 genomic profiles.</title>
        <authorList>
            <person name="Matsumoto Y."/>
            <person name="Kinjo T."/>
            <person name="Motooka D."/>
            <person name="Nabeya D."/>
            <person name="Jung N."/>
            <person name="Uechi K."/>
            <person name="Horii T."/>
            <person name="Iida T."/>
            <person name="Fujita J."/>
            <person name="Nakamura S."/>
        </authorList>
    </citation>
    <scope>NUCLEOTIDE SEQUENCE [LARGE SCALE GENOMIC DNA]</scope>
    <source>
        <strain evidence="2 3">JCM 18113</strain>
    </source>
</reference>
<evidence type="ECO:0000313" key="2">
    <source>
        <dbReference type="EMBL" id="BBY40072.1"/>
    </source>
</evidence>
<sequence length="55" mass="5933">MTARSGSVQPGHPAPGVPVRANATHRDSRSSHIIENQMLNGEAIRLDSARRMAAR</sequence>
<dbReference type="EMBL" id="AP022590">
    <property type="protein sequence ID" value="BBY40072.1"/>
    <property type="molecule type" value="Genomic_DNA"/>
</dbReference>
<keyword evidence="3" id="KW-1185">Reference proteome</keyword>
<proteinExistence type="predicted"/>
<evidence type="ECO:0000313" key="3">
    <source>
        <dbReference type="Proteomes" id="UP000465812"/>
    </source>
</evidence>
<organism evidence="2 3">
    <name type="scientific">Mycobacterium mantenii</name>
    <dbReference type="NCBI Taxonomy" id="560555"/>
    <lineage>
        <taxon>Bacteria</taxon>
        <taxon>Bacillati</taxon>
        <taxon>Actinomycetota</taxon>
        <taxon>Actinomycetes</taxon>
        <taxon>Mycobacteriales</taxon>
        <taxon>Mycobacteriaceae</taxon>
        <taxon>Mycobacterium</taxon>
        <taxon>Mycobacterium avium complex (MAC)</taxon>
    </lineage>
</organism>
<name>A0ABM7JWW0_MYCNT</name>
<accession>A0ABM7JWW0</accession>
<dbReference type="Proteomes" id="UP000465812">
    <property type="component" value="Chromosome"/>
</dbReference>
<protein>
    <submittedName>
        <fullName evidence="2">Uncharacterized protein</fullName>
    </submittedName>
</protein>
<gene>
    <name evidence="2" type="ORF">MMAN_42060</name>
</gene>